<dbReference type="InterPro" id="IPR029141">
    <property type="entry name" value="FimA_N"/>
</dbReference>
<dbReference type="GO" id="GO:0009289">
    <property type="term" value="C:pilus"/>
    <property type="evidence" value="ECO:0007669"/>
    <property type="project" value="UniProtKB-SubCell"/>
</dbReference>
<evidence type="ECO:0000256" key="2">
    <source>
        <dbReference type="ARBA" id="ARBA00006011"/>
    </source>
</evidence>
<feature type="domain" description="Major fimbrial subunit protein N-terminal" evidence="5">
    <location>
        <begin position="60"/>
        <end position="169"/>
    </location>
</feature>
<dbReference type="RefSeq" id="WP_087425444.1">
    <property type="nucleotide sequence ID" value="NZ_CAMMFP010000026.1"/>
</dbReference>
<protein>
    <recommendedName>
        <fullName evidence="5">Major fimbrial subunit protein N-terminal domain-containing protein</fullName>
    </recommendedName>
</protein>
<evidence type="ECO:0000256" key="3">
    <source>
        <dbReference type="ARBA" id="ARBA00022729"/>
    </source>
</evidence>
<dbReference type="AlphaFoldDB" id="A0A1Y3Z4M6"/>
<dbReference type="Pfam" id="PF06321">
    <property type="entry name" value="P_gingi_FimA"/>
    <property type="match status" value="1"/>
</dbReference>
<evidence type="ECO:0000256" key="4">
    <source>
        <dbReference type="ARBA" id="ARBA00023263"/>
    </source>
</evidence>
<dbReference type="EMBL" id="NFII01000002">
    <property type="protein sequence ID" value="OUO02570.1"/>
    <property type="molecule type" value="Genomic_DNA"/>
</dbReference>
<keyword evidence="3" id="KW-0732">Signal</keyword>
<sequence>MKRKNNISRRTTIWSAVFIWLAAALLLAGCSKEQSLSVPDGDGALEVRLVIDTKQAQTRITDVNIINTLRVYIFDVATKELVGYNYNGSLQESGSAYYLPLRLQKGGNLEFFVLANEGNGLTYGSGEDAKPLDEHISHDALHALTFSRANVTNGALMSGRVTREITDTQEITVVECPLTRDVAEMNLYFATTGGTVEIKEVTLHDYKTQSPVFWGDKSAQGGGSVYNTGKLDLHILNANDFPTISESAANSVNDYNKKGKVATAYLVKNSDGSESWDEASGAEKNPRLEITYTVDGNERTAGIYLPPIAINHQYNICCLVKAAGILLNISVDDWEEAGYEITWTDDSNIAFGPEIGGEYITEVIHEQDMAGGRKAGFKISAGQDNTTANVRWQATIDNVQDFTFVDADGHNVNSLEGTLTKEGEFIRIKPLKPFDEASANGTKTPQCRLQIKLLQGTGNWLVCSLPWDDEENKKDHILITQVKSLTSN</sequence>
<evidence type="ECO:0000259" key="5">
    <source>
        <dbReference type="Pfam" id="PF06321"/>
    </source>
</evidence>
<proteinExistence type="inferred from homology"/>
<reference evidence="7" key="1">
    <citation type="submission" date="2017-04" db="EMBL/GenBank/DDBJ databases">
        <title>Function of individual gut microbiota members based on whole genome sequencing of pure cultures obtained from chicken caecum.</title>
        <authorList>
            <person name="Medvecky M."/>
            <person name="Cejkova D."/>
            <person name="Polansky O."/>
            <person name="Karasova D."/>
            <person name="Kubasova T."/>
            <person name="Cizek A."/>
            <person name="Rychlik I."/>
        </authorList>
    </citation>
    <scope>NUCLEOTIDE SEQUENCE [LARGE SCALE GENOMIC DNA]</scope>
    <source>
        <strain evidence="7">An43</strain>
    </source>
</reference>
<gene>
    <name evidence="6" type="ORF">B5F97_03395</name>
</gene>
<dbReference type="PROSITE" id="PS51257">
    <property type="entry name" value="PROKAR_LIPOPROTEIN"/>
    <property type="match status" value="1"/>
</dbReference>
<organism evidence="6 7">
    <name type="scientific">Bacteroides clarus</name>
    <dbReference type="NCBI Taxonomy" id="626929"/>
    <lineage>
        <taxon>Bacteria</taxon>
        <taxon>Pseudomonadati</taxon>
        <taxon>Bacteroidota</taxon>
        <taxon>Bacteroidia</taxon>
        <taxon>Bacteroidales</taxon>
        <taxon>Bacteroidaceae</taxon>
        <taxon>Bacteroides</taxon>
    </lineage>
</organism>
<accession>A0A1Y3Z4M6</accession>
<comment type="similarity">
    <text evidence="2">Belongs to the bacteroidetes fimbrillin superfamily. FimA/Mfa1 family.</text>
</comment>
<comment type="subcellular location">
    <subcellularLocation>
        <location evidence="1">Fimbrium</location>
    </subcellularLocation>
</comment>
<evidence type="ECO:0000256" key="1">
    <source>
        <dbReference type="ARBA" id="ARBA00004561"/>
    </source>
</evidence>
<keyword evidence="4" id="KW-0281">Fimbrium</keyword>
<comment type="caution">
    <text evidence="6">The sequence shown here is derived from an EMBL/GenBank/DDBJ whole genome shotgun (WGS) entry which is preliminary data.</text>
</comment>
<dbReference type="Proteomes" id="UP000195386">
    <property type="component" value="Unassembled WGS sequence"/>
</dbReference>
<name>A0A1Y3Z4M6_9BACE</name>
<evidence type="ECO:0000313" key="6">
    <source>
        <dbReference type="EMBL" id="OUO02570.1"/>
    </source>
</evidence>
<evidence type="ECO:0000313" key="7">
    <source>
        <dbReference type="Proteomes" id="UP000195386"/>
    </source>
</evidence>